<evidence type="ECO:0000256" key="1">
    <source>
        <dbReference type="ARBA" id="ARBA00022729"/>
    </source>
</evidence>
<dbReference type="SMART" id="SM00180">
    <property type="entry name" value="EGF_Lam"/>
    <property type="match status" value="1"/>
</dbReference>
<keyword evidence="5" id="KW-0424">Laminin EGF-like domain</keyword>
<dbReference type="PANTHER" id="PTHR10574:SF406">
    <property type="entry name" value="LAMININ SUBUNIT ALPHA 5"/>
    <property type="match status" value="1"/>
</dbReference>
<evidence type="ECO:0000259" key="6">
    <source>
        <dbReference type="PROSITE" id="PS01248"/>
    </source>
</evidence>
<evidence type="ECO:0000313" key="8">
    <source>
        <dbReference type="EMBL" id="CAF4587989.1"/>
    </source>
</evidence>
<dbReference type="EMBL" id="CAJOBI010101049">
    <property type="protein sequence ID" value="CAF4587989.1"/>
    <property type="molecule type" value="Genomic_DNA"/>
</dbReference>
<sequence>CFCNGFAKNCTFSRELYERTGHGSVCIDCVGNRGGPNCERCKLGFYRLPDSEGECLPCA</sequence>
<proteinExistence type="predicted"/>
<evidence type="ECO:0000256" key="5">
    <source>
        <dbReference type="ARBA" id="ARBA00023292"/>
    </source>
</evidence>
<feature type="domain" description="Laminin EGF-like" evidence="6">
    <location>
        <begin position="26"/>
        <end position="58"/>
    </location>
</feature>
<dbReference type="GO" id="GO:0009888">
    <property type="term" value="P:tissue development"/>
    <property type="evidence" value="ECO:0007669"/>
    <property type="project" value="TreeGrafter"/>
</dbReference>
<dbReference type="Gene3D" id="2.10.25.10">
    <property type="entry name" value="Laminin"/>
    <property type="match status" value="1"/>
</dbReference>
<dbReference type="EMBL" id="CAJOBI010087195">
    <property type="protein sequence ID" value="CAF4524762.1"/>
    <property type="molecule type" value="Genomic_DNA"/>
</dbReference>
<comment type="caution">
    <text evidence="7">The sequence shown here is derived from an EMBL/GenBank/DDBJ whole genome shotgun (WGS) entry which is preliminary data.</text>
</comment>
<gene>
    <name evidence="7" type="ORF">SMN809_LOCUS35962</name>
    <name evidence="8" type="ORF">SMN809_LOCUS38559</name>
</gene>
<evidence type="ECO:0000313" key="9">
    <source>
        <dbReference type="Proteomes" id="UP000676336"/>
    </source>
</evidence>
<dbReference type="SUPFAM" id="SSF57196">
    <property type="entry name" value="EGF/Laminin"/>
    <property type="match status" value="1"/>
</dbReference>
<evidence type="ECO:0000256" key="2">
    <source>
        <dbReference type="ARBA" id="ARBA00022737"/>
    </source>
</evidence>
<protein>
    <recommendedName>
        <fullName evidence="6">Laminin EGF-like domain-containing protein</fullName>
    </recommendedName>
</protein>
<dbReference type="PROSITE" id="PS01248">
    <property type="entry name" value="EGF_LAM_1"/>
    <property type="match status" value="1"/>
</dbReference>
<dbReference type="InterPro" id="IPR050440">
    <property type="entry name" value="Laminin/Netrin_ECM"/>
</dbReference>
<accession>A0A8S2Y034</accession>
<dbReference type="InterPro" id="IPR002049">
    <property type="entry name" value="LE_dom"/>
</dbReference>
<keyword evidence="2" id="KW-0677">Repeat</keyword>
<dbReference type="GO" id="GO:0009887">
    <property type="term" value="P:animal organ morphogenesis"/>
    <property type="evidence" value="ECO:0007669"/>
    <property type="project" value="TreeGrafter"/>
</dbReference>
<dbReference type="AlphaFoldDB" id="A0A8S2Y034"/>
<evidence type="ECO:0000256" key="4">
    <source>
        <dbReference type="ARBA" id="ARBA00023180"/>
    </source>
</evidence>
<evidence type="ECO:0000256" key="3">
    <source>
        <dbReference type="ARBA" id="ARBA00023157"/>
    </source>
</evidence>
<keyword evidence="3" id="KW-1015">Disulfide bond</keyword>
<evidence type="ECO:0000313" key="7">
    <source>
        <dbReference type="EMBL" id="CAF4524762.1"/>
    </source>
</evidence>
<name>A0A8S2Y034_9BILA</name>
<dbReference type="Pfam" id="PF24973">
    <property type="entry name" value="EGF_LMN_ATRN"/>
    <property type="match status" value="1"/>
</dbReference>
<dbReference type="Proteomes" id="UP000676336">
    <property type="component" value="Unassembled WGS sequence"/>
</dbReference>
<organism evidence="7 9">
    <name type="scientific">Rotaria magnacalcarata</name>
    <dbReference type="NCBI Taxonomy" id="392030"/>
    <lineage>
        <taxon>Eukaryota</taxon>
        <taxon>Metazoa</taxon>
        <taxon>Spiralia</taxon>
        <taxon>Gnathifera</taxon>
        <taxon>Rotifera</taxon>
        <taxon>Eurotatoria</taxon>
        <taxon>Bdelloidea</taxon>
        <taxon>Philodinida</taxon>
        <taxon>Philodinidae</taxon>
        <taxon>Rotaria</taxon>
    </lineage>
</organism>
<dbReference type="InterPro" id="IPR056863">
    <property type="entry name" value="LMN_ATRN_NET-like_EGF"/>
</dbReference>
<dbReference type="PANTHER" id="PTHR10574">
    <property type="entry name" value="NETRIN/LAMININ-RELATED"/>
    <property type="match status" value="1"/>
</dbReference>
<keyword evidence="4" id="KW-0325">Glycoprotein</keyword>
<feature type="non-terminal residue" evidence="7">
    <location>
        <position position="1"/>
    </location>
</feature>
<reference evidence="7" key="1">
    <citation type="submission" date="2021-02" db="EMBL/GenBank/DDBJ databases">
        <authorList>
            <person name="Nowell W R."/>
        </authorList>
    </citation>
    <scope>NUCLEOTIDE SEQUENCE</scope>
</reference>
<keyword evidence="1" id="KW-0732">Signal</keyword>
<feature type="non-terminal residue" evidence="7">
    <location>
        <position position="59"/>
    </location>
</feature>